<feature type="region of interest" description="Disordered" evidence="1">
    <location>
        <begin position="38"/>
        <end position="61"/>
    </location>
</feature>
<evidence type="ECO:0000313" key="3">
    <source>
        <dbReference type="EMBL" id="GEP69482.1"/>
    </source>
</evidence>
<evidence type="ECO:0000256" key="1">
    <source>
        <dbReference type="SAM" id="MobiDB-lite"/>
    </source>
</evidence>
<feature type="compositionally biased region" description="Low complexity" evidence="1">
    <location>
        <begin position="38"/>
        <end position="58"/>
    </location>
</feature>
<keyword evidence="4" id="KW-1185">Reference proteome</keyword>
<feature type="chain" id="PRO_5038820554" description="Lipoprotein" evidence="2">
    <location>
        <begin position="31"/>
        <end position="215"/>
    </location>
</feature>
<dbReference type="AlphaFoldDB" id="A0A512PEB9"/>
<gene>
    <name evidence="3" type="ORF">CSO01_21970</name>
</gene>
<dbReference type="Proteomes" id="UP000321798">
    <property type="component" value="Unassembled WGS sequence"/>
</dbReference>
<evidence type="ECO:0008006" key="5">
    <source>
        <dbReference type="Google" id="ProtNLM"/>
    </source>
</evidence>
<dbReference type="RefSeq" id="WP_146953228.1">
    <property type="nucleotide sequence ID" value="NZ_BAABBJ010000007.1"/>
</dbReference>
<accession>A0A512PEB9</accession>
<dbReference type="OrthoDB" id="4833280at2"/>
<organism evidence="3 4">
    <name type="scientific">Cellulomonas soli</name>
    <dbReference type="NCBI Taxonomy" id="931535"/>
    <lineage>
        <taxon>Bacteria</taxon>
        <taxon>Bacillati</taxon>
        <taxon>Actinomycetota</taxon>
        <taxon>Actinomycetes</taxon>
        <taxon>Micrococcales</taxon>
        <taxon>Cellulomonadaceae</taxon>
        <taxon>Cellulomonas</taxon>
    </lineage>
</organism>
<sequence length="215" mass="21285">MTTSTAPSTRRRASVALAVIAVSLSSVLLSGCTSDGTADDAATSTAPADASPSTAAGTQAGTDVRATVGPLLLGVPDYWQVGESADGITLVQAAGCSHGQACPTFAVLQGEAIAAGFDGSQAYTQDGTGCPNGLTPQAGDGQPQVTEIVIDGVDGTLSTFEVACASAEGEVQLSVPQTQWSLPDAPGGAVLVVDRWSFDGLGSRIAGAAWATGEQ</sequence>
<evidence type="ECO:0000313" key="4">
    <source>
        <dbReference type="Proteomes" id="UP000321798"/>
    </source>
</evidence>
<name>A0A512PEB9_9CELL</name>
<reference evidence="3 4" key="1">
    <citation type="submission" date="2019-07" db="EMBL/GenBank/DDBJ databases">
        <title>Whole genome shotgun sequence of Cellulomonas soli NBRC 109434.</title>
        <authorList>
            <person name="Hosoyama A."/>
            <person name="Uohara A."/>
            <person name="Ohji S."/>
            <person name="Ichikawa N."/>
        </authorList>
    </citation>
    <scope>NUCLEOTIDE SEQUENCE [LARGE SCALE GENOMIC DNA]</scope>
    <source>
        <strain evidence="3 4">NBRC 109434</strain>
    </source>
</reference>
<feature type="signal peptide" evidence="2">
    <location>
        <begin position="1"/>
        <end position="30"/>
    </location>
</feature>
<protein>
    <recommendedName>
        <fullName evidence="5">Lipoprotein</fullName>
    </recommendedName>
</protein>
<evidence type="ECO:0000256" key="2">
    <source>
        <dbReference type="SAM" id="SignalP"/>
    </source>
</evidence>
<dbReference type="EMBL" id="BKAL01000007">
    <property type="protein sequence ID" value="GEP69482.1"/>
    <property type="molecule type" value="Genomic_DNA"/>
</dbReference>
<proteinExistence type="predicted"/>
<keyword evidence="2" id="KW-0732">Signal</keyword>
<comment type="caution">
    <text evidence="3">The sequence shown here is derived from an EMBL/GenBank/DDBJ whole genome shotgun (WGS) entry which is preliminary data.</text>
</comment>